<feature type="compositionally biased region" description="Low complexity" evidence="1">
    <location>
        <begin position="243"/>
        <end position="256"/>
    </location>
</feature>
<feature type="compositionally biased region" description="Low complexity" evidence="1">
    <location>
        <begin position="88"/>
        <end position="117"/>
    </location>
</feature>
<evidence type="ECO:0000313" key="3">
    <source>
        <dbReference type="Proteomes" id="UP000041254"/>
    </source>
</evidence>
<protein>
    <recommendedName>
        <fullName evidence="4">C3H1-type domain-containing protein</fullName>
    </recommendedName>
</protein>
<reference evidence="2 3" key="1">
    <citation type="submission" date="2014-11" db="EMBL/GenBank/DDBJ databases">
        <authorList>
            <person name="Zhu J."/>
            <person name="Qi W."/>
            <person name="Song R."/>
        </authorList>
    </citation>
    <scope>NUCLEOTIDE SEQUENCE [LARGE SCALE GENOMIC DNA]</scope>
</reference>
<dbReference type="OrthoDB" id="433405at2759"/>
<feature type="compositionally biased region" description="Pro residues" evidence="1">
    <location>
        <begin position="118"/>
        <end position="129"/>
    </location>
</feature>
<dbReference type="AlphaFoldDB" id="A0A0G4E8V6"/>
<accession>A0A0G4E8V6</accession>
<sequence length="469" mass="50591">MTMATSAADQRTPLEASSLFAFPPEDSFSATFRRQPFNKTVSPPVVDTDRPPAYDDEDYVKAEVPVRLPRAAERRGTHHSDGGSTVTSSRIGSFGSVISSSTSLISSTSSASSSLSELPPPAPPPPQRDPPSLTHTTRTSVPSVPSAPTLIASHSSTSRPGIPFPPVLRDTHTATATTTSTSSGSSVQQFASQPRHVEIILHRKGDSPFQQQQQQQEYGTNPEGKVVHATPSMHHSTHHQSQQHHTTQQQQQQPPQGAFTLRLDDVPSPPISPQQLAQYQAVIASYLRGAARQQQQQQQQQQYQHTTYVQPTTLSSLSSVKVAPPVGSSVDPPPGFSPAGMVPRAVSMSLPSLPLLESNQAVLLAEERTTPMRNPSGLRITMPNGEGYDVPRGPDGELLSIGSLFHNEGACRPCVFVTNQRKGGCQNGIHCAFCHYPHSPRRKPPRPSKRQRALLKALKTGTLSQSTPS</sequence>
<organism evidence="2 3">
    <name type="scientific">Vitrella brassicaformis (strain CCMP3155)</name>
    <dbReference type="NCBI Taxonomy" id="1169540"/>
    <lineage>
        <taxon>Eukaryota</taxon>
        <taxon>Sar</taxon>
        <taxon>Alveolata</taxon>
        <taxon>Colpodellida</taxon>
        <taxon>Vitrellaceae</taxon>
        <taxon>Vitrella</taxon>
    </lineage>
</organism>
<gene>
    <name evidence="2" type="ORF">Vbra_10796</name>
</gene>
<evidence type="ECO:0008006" key="4">
    <source>
        <dbReference type="Google" id="ProtNLM"/>
    </source>
</evidence>
<keyword evidence="3" id="KW-1185">Reference proteome</keyword>
<feature type="compositionally biased region" description="Polar residues" evidence="1">
    <location>
        <begin position="133"/>
        <end position="143"/>
    </location>
</feature>
<evidence type="ECO:0000313" key="2">
    <source>
        <dbReference type="EMBL" id="CEL91636.1"/>
    </source>
</evidence>
<feature type="compositionally biased region" description="Basic and acidic residues" evidence="1">
    <location>
        <begin position="195"/>
        <end position="206"/>
    </location>
</feature>
<dbReference type="EMBL" id="CDMY01000007">
    <property type="protein sequence ID" value="CEL91636.1"/>
    <property type="molecule type" value="Genomic_DNA"/>
</dbReference>
<evidence type="ECO:0000256" key="1">
    <source>
        <dbReference type="SAM" id="MobiDB-lite"/>
    </source>
</evidence>
<proteinExistence type="predicted"/>
<dbReference type="InParanoid" id="A0A0G4E8V6"/>
<feature type="compositionally biased region" description="Basic and acidic residues" evidence="1">
    <location>
        <begin position="70"/>
        <end position="81"/>
    </location>
</feature>
<feature type="region of interest" description="Disordered" evidence="1">
    <location>
        <begin position="31"/>
        <end position="267"/>
    </location>
</feature>
<dbReference type="Proteomes" id="UP000041254">
    <property type="component" value="Unassembled WGS sequence"/>
</dbReference>
<feature type="compositionally biased region" description="Low complexity" evidence="1">
    <location>
        <begin position="173"/>
        <end position="193"/>
    </location>
</feature>
<name>A0A0G4E8V6_VITBC</name>
<dbReference type="VEuPathDB" id="CryptoDB:Vbra_10796"/>
<feature type="compositionally biased region" description="Polar residues" evidence="1">
    <location>
        <begin position="31"/>
        <end position="41"/>
    </location>
</feature>